<keyword evidence="4" id="KW-1185">Reference proteome</keyword>
<dbReference type="STRING" id="743788.S8ET80"/>
<feature type="transmembrane region" description="Helical" evidence="2">
    <location>
        <begin position="24"/>
        <end position="47"/>
    </location>
</feature>
<dbReference type="eggNOG" id="ENOG502SQCM">
    <property type="taxonomic scope" value="Eukaryota"/>
</dbReference>
<feature type="transmembrane region" description="Helical" evidence="2">
    <location>
        <begin position="85"/>
        <end position="105"/>
    </location>
</feature>
<proteinExistence type="predicted"/>
<gene>
    <name evidence="3" type="ORF">FOMPIDRAFT_158841</name>
</gene>
<dbReference type="OrthoDB" id="3065653at2759"/>
<protein>
    <recommendedName>
        <fullName evidence="5">MARVEL domain-containing protein</fullName>
    </recommendedName>
</protein>
<accession>S8ET80</accession>
<evidence type="ECO:0000256" key="2">
    <source>
        <dbReference type="SAM" id="Phobius"/>
    </source>
</evidence>
<evidence type="ECO:0008006" key="5">
    <source>
        <dbReference type="Google" id="ProtNLM"/>
    </source>
</evidence>
<keyword evidence="2" id="KW-1133">Transmembrane helix</keyword>
<keyword evidence="2" id="KW-0812">Transmembrane</keyword>
<dbReference type="EMBL" id="KE504122">
    <property type="protein sequence ID" value="EPT06099.1"/>
    <property type="molecule type" value="Genomic_DNA"/>
</dbReference>
<feature type="compositionally biased region" description="Low complexity" evidence="1">
    <location>
        <begin position="221"/>
        <end position="233"/>
    </location>
</feature>
<organism evidence="3 4">
    <name type="scientific">Fomitopsis schrenkii</name>
    <name type="common">Brown rot fungus</name>
    <dbReference type="NCBI Taxonomy" id="2126942"/>
    <lineage>
        <taxon>Eukaryota</taxon>
        <taxon>Fungi</taxon>
        <taxon>Dikarya</taxon>
        <taxon>Basidiomycota</taxon>
        <taxon>Agaricomycotina</taxon>
        <taxon>Agaricomycetes</taxon>
        <taxon>Polyporales</taxon>
        <taxon>Fomitopsis</taxon>
    </lineage>
</organism>
<feature type="region of interest" description="Disordered" evidence="1">
    <location>
        <begin position="219"/>
        <end position="245"/>
    </location>
</feature>
<keyword evidence="2" id="KW-0472">Membrane</keyword>
<dbReference type="HOGENOM" id="CLU_072392_1_0_1"/>
<dbReference type="AlphaFoldDB" id="S8ET80"/>
<feature type="transmembrane region" description="Helical" evidence="2">
    <location>
        <begin position="126"/>
        <end position="151"/>
    </location>
</feature>
<evidence type="ECO:0000313" key="3">
    <source>
        <dbReference type="EMBL" id="EPT06099.1"/>
    </source>
</evidence>
<sequence length="245" mass="27249">MFKLPVSSSLEKIVLPPFFTRARIATFVVMTMLSLVGITLLCVELFVRADVTDNPQRNIVLLLILSYSFTSIIFPAMLIPQCTPLWEAARLVCLLFFQIGTSGVYTSWYSTFTCPEPSRNCKRMNMAILASVWVMPSLLLFYSGALGLIVWRSYKYPDFQLATLREKRESELPMMSPPPEQLRIRSSAFAALLEAGGLAPSVPSVPVLPVAMGPVLDKRNSSQSLKSTSSNSSGRLAKGRPKHFY</sequence>
<dbReference type="Proteomes" id="UP000015241">
    <property type="component" value="Unassembled WGS sequence"/>
</dbReference>
<reference evidence="3 4" key="1">
    <citation type="journal article" date="2012" name="Science">
        <title>The Paleozoic origin of enzymatic lignin decomposition reconstructed from 31 fungal genomes.</title>
        <authorList>
            <person name="Floudas D."/>
            <person name="Binder M."/>
            <person name="Riley R."/>
            <person name="Barry K."/>
            <person name="Blanchette R.A."/>
            <person name="Henrissat B."/>
            <person name="Martinez A.T."/>
            <person name="Otillar R."/>
            <person name="Spatafora J.W."/>
            <person name="Yadav J.S."/>
            <person name="Aerts A."/>
            <person name="Benoit I."/>
            <person name="Boyd A."/>
            <person name="Carlson A."/>
            <person name="Copeland A."/>
            <person name="Coutinho P.M."/>
            <person name="de Vries R.P."/>
            <person name="Ferreira P."/>
            <person name="Findley K."/>
            <person name="Foster B."/>
            <person name="Gaskell J."/>
            <person name="Glotzer D."/>
            <person name="Gorecki P."/>
            <person name="Heitman J."/>
            <person name="Hesse C."/>
            <person name="Hori C."/>
            <person name="Igarashi K."/>
            <person name="Jurgens J.A."/>
            <person name="Kallen N."/>
            <person name="Kersten P."/>
            <person name="Kohler A."/>
            <person name="Kuees U."/>
            <person name="Kumar T.K.A."/>
            <person name="Kuo A."/>
            <person name="LaButti K."/>
            <person name="Larrondo L.F."/>
            <person name="Lindquist E."/>
            <person name="Ling A."/>
            <person name="Lombard V."/>
            <person name="Lucas S."/>
            <person name="Lundell T."/>
            <person name="Martin R."/>
            <person name="McLaughlin D.J."/>
            <person name="Morgenstern I."/>
            <person name="Morin E."/>
            <person name="Murat C."/>
            <person name="Nagy L.G."/>
            <person name="Nolan M."/>
            <person name="Ohm R.A."/>
            <person name="Patyshakuliyeva A."/>
            <person name="Rokas A."/>
            <person name="Ruiz-Duenas F.J."/>
            <person name="Sabat G."/>
            <person name="Salamov A."/>
            <person name="Samejima M."/>
            <person name="Schmutz J."/>
            <person name="Slot J.C."/>
            <person name="St John F."/>
            <person name="Stenlid J."/>
            <person name="Sun H."/>
            <person name="Sun S."/>
            <person name="Syed K."/>
            <person name="Tsang A."/>
            <person name="Wiebenga A."/>
            <person name="Young D."/>
            <person name="Pisabarro A."/>
            <person name="Eastwood D.C."/>
            <person name="Martin F."/>
            <person name="Cullen D."/>
            <person name="Grigoriev I.V."/>
            <person name="Hibbett D.S."/>
        </authorList>
    </citation>
    <scope>NUCLEOTIDE SEQUENCE</scope>
    <source>
        <strain evidence="4">FP-58527</strain>
    </source>
</reference>
<feature type="transmembrane region" description="Helical" evidence="2">
    <location>
        <begin position="59"/>
        <end position="79"/>
    </location>
</feature>
<evidence type="ECO:0000313" key="4">
    <source>
        <dbReference type="Proteomes" id="UP000015241"/>
    </source>
</evidence>
<name>S8ET80_FOMSC</name>
<dbReference type="InParanoid" id="S8ET80"/>
<evidence type="ECO:0000256" key="1">
    <source>
        <dbReference type="SAM" id="MobiDB-lite"/>
    </source>
</evidence>